<dbReference type="RefSeq" id="WP_345078096.1">
    <property type="nucleotide sequence ID" value="NZ_BAABFA010000005.1"/>
</dbReference>
<gene>
    <name evidence="1" type="ORF">GCM10023093_05190</name>
</gene>
<protein>
    <submittedName>
        <fullName evidence="1">Uncharacterized protein</fullName>
    </submittedName>
</protein>
<name>A0ABP8N743_9BACT</name>
<dbReference type="Proteomes" id="UP001500067">
    <property type="component" value="Unassembled WGS sequence"/>
</dbReference>
<comment type="caution">
    <text evidence="1">The sequence shown here is derived from an EMBL/GenBank/DDBJ whole genome shotgun (WGS) entry which is preliminary data.</text>
</comment>
<proteinExistence type="predicted"/>
<reference evidence="2" key="1">
    <citation type="journal article" date="2019" name="Int. J. Syst. Evol. Microbiol.">
        <title>The Global Catalogue of Microorganisms (GCM) 10K type strain sequencing project: providing services to taxonomists for standard genome sequencing and annotation.</title>
        <authorList>
            <consortium name="The Broad Institute Genomics Platform"/>
            <consortium name="The Broad Institute Genome Sequencing Center for Infectious Disease"/>
            <person name="Wu L."/>
            <person name="Ma J."/>
        </authorList>
    </citation>
    <scope>NUCLEOTIDE SEQUENCE [LARGE SCALE GENOMIC DNA]</scope>
    <source>
        <strain evidence="2">JCM 32105</strain>
    </source>
</reference>
<accession>A0ABP8N743</accession>
<organism evidence="1 2">
    <name type="scientific">Nemorincola caseinilytica</name>
    <dbReference type="NCBI Taxonomy" id="2054315"/>
    <lineage>
        <taxon>Bacteria</taxon>
        <taxon>Pseudomonadati</taxon>
        <taxon>Bacteroidota</taxon>
        <taxon>Chitinophagia</taxon>
        <taxon>Chitinophagales</taxon>
        <taxon>Chitinophagaceae</taxon>
        <taxon>Nemorincola</taxon>
    </lineage>
</organism>
<keyword evidence="2" id="KW-1185">Reference proteome</keyword>
<dbReference type="EMBL" id="BAABFA010000005">
    <property type="protein sequence ID" value="GAA4461117.1"/>
    <property type="molecule type" value="Genomic_DNA"/>
</dbReference>
<sequence>MSDTEAKYAIRLSFETIQLPPFRDILVLGKGAEHGRSGLARALQLLAPDHFETIDIQEGNVEAVYINRQVLKKISQEKMILALSKKVFPFVSEGELLKVDVKIDVSANTVEYEA</sequence>
<evidence type="ECO:0000313" key="2">
    <source>
        <dbReference type="Proteomes" id="UP001500067"/>
    </source>
</evidence>
<evidence type="ECO:0000313" key="1">
    <source>
        <dbReference type="EMBL" id="GAA4461117.1"/>
    </source>
</evidence>